<dbReference type="InterPro" id="IPR000182">
    <property type="entry name" value="GNAT_dom"/>
</dbReference>
<dbReference type="InterPro" id="IPR016181">
    <property type="entry name" value="Acyl_CoA_acyltransferase"/>
</dbReference>
<feature type="domain" description="N-acetyltransferase" evidence="3">
    <location>
        <begin position="3"/>
        <end position="148"/>
    </location>
</feature>
<evidence type="ECO:0000256" key="1">
    <source>
        <dbReference type="ARBA" id="ARBA00022679"/>
    </source>
</evidence>
<reference evidence="4 5" key="1">
    <citation type="submission" date="2020-08" db="EMBL/GenBank/DDBJ databases">
        <title>Genomic Encyclopedia of Type Strains, Phase IV (KMG-V): Genome sequencing to study the core and pangenomes of soil and plant-associated prokaryotes.</title>
        <authorList>
            <person name="Whitman W."/>
        </authorList>
    </citation>
    <scope>NUCLEOTIDE SEQUENCE [LARGE SCALE GENOMIC DNA]</scope>
    <source>
        <strain evidence="4 5">SEMIA 4011</strain>
    </source>
</reference>
<dbReference type="PANTHER" id="PTHR43877">
    <property type="entry name" value="AMINOALKYLPHOSPHONATE N-ACETYLTRANSFERASE-RELATED-RELATED"/>
    <property type="match status" value="1"/>
</dbReference>
<dbReference type="Proteomes" id="UP000517187">
    <property type="component" value="Unassembled WGS sequence"/>
</dbReference>
<dbReference type="Pfam" id="PF00583">
    <property type="entry name" value="Acetyltransf_1"/>
    <property type="match status" value="1"/>
</dbReference>
<dbReference type="InterPro" id="IPR050832">
    <property type="entry name" value="Bact_Acetyltransf"/>
</dbReference>
<dbReference type="RefSeq" id="WP_184696295.1">
    <property type="nucleotide sequence ID" value="NZ_JACIIJ010000012.1"/>
</dbReference>
<gene>
    <name evidence="4" type="ORF">GGE66_004792</name>
</gene>
<protein>
    <submittedName>
        <fullName evidence="4">GNAT superfamily N-acetyltransferase</fullName>
    </submittedName>
</protein>
<sequence length="166" mass="18488">MSVDIRVIRDRLPREIADLESEARREGHLHIGRLIEEWSAGDIRFERDGERLLGAYVGEALAGVGGVTVEPALSQAFRMRRFYVSPEMRGQGIGRLLALALLNHARDFCSVVTVHPGNPGAAKFWEALGFRPHAPDDDILCLEIARIPSGQDVARSSRLRLRPRSL</sequence>
<evidence type="ECO:0000313" key="5">
    <source>
        <dbReference type="Proteomes" id="UP000517187"/>
    </source>
</evidence>
<evidence type="ECO:0000313" key="4">
    <source>
        <dbReference type="EMBL" id="MBB6223796.1"/>
    </source>
</evidence>
<dbReference type="AlphaFoldDB" id="A0A7X0DUS7"/>
<evidence type="ECO:0000259" key="3">
    <source>
        <dbReference type="PROSITE" id="PS51186"/>
    </source>
</evidence>
<keyword evidence="2" id="KW-0012">Acyltransferase</keyword>
<dbReference type="GO" id="GO:0016747">
    <property type="term" value="F:acyltransferase activity, transferring groups other than amino-acyl groups"/>
    <property type="evidence" value="ECO:0007669"/>
    <property type="project" value="InterPro"/>
</dbReference>
<evidence type="ECO:0000256" key="2">
    <source>
        <dbReference type="ARBA" id="ARBA00023315"/>
    </source>
</evidence>
<dbReference type="SUPFAM" id="SSF55729">
    <property type="entry name" value="Acyl-CoA N-acyltransferases (Nat)"/>
    <property type="match status" value="1"/>
</dbReference>
<comment type="caution">
    <text evidence="4">The sequence shown here is derived from an EMBL/GenBank/DDBJ whole genome shotgun (WGS) entry which is preliminary data.</text>
</comment>
<name>A0A7X0DUS7_RHILE</name>
<dbReference type="PROSITE" id="PS51186">
    <property type="entry name" value="GNAT"/>
    <property type="match status" value="1"/>
</dbReference>
<dbReference type="Gene3D" id="3.40.630.30">
    <property type="match status" value="1"/>
</dbReference>
<keyword evidence="1 4" id="KW-0808">Transferase</keyword>
<organism evidence="4 5">
    <name type="scientific">Rhizobium leguminosarum</name>
    <dbReference type="NCBI Taxonomy" id="384"/>
    <lineage>
        <taxon>Bacteria</taxon>
        <taxon>Pseudomonadati</taxon>
        <taxon>Pseudomonadota</taxon>
        <taxon>Alphaproteobacteria</taxon>
        <taxon>Hyphomicrobiales</taxon>
        <taxon>Rhizobiaceae</taxon>
        <taxon>Rhizobium/Agrobacterium group</taxon>
        <taxon>Rhizobium</taxon>
    </lineage>
</organism>
<accession>A0A7X0DUS7</accession>
<dbReference type="EMBL" id="JACIIJ010000012">
    <property type="protein sequence ID" value="MBB6223796.1"/>
    <property type="molecule type" value="Genomic_DNA"/>
</dbReference>
<proteinExistence type="predicted"/>
<dbReference type="CDD" id="cd04301">
    <property type="entry name" value="NAT_SF"/>
    <property type="match status" value="1"/>
</dbReference>